<evidence type="ECO:0000313" key="1">
    <source>
        <dbReference type="EMBL" id="JAD93037.1"/>
    </source>
</evidence>
<proteinExistence type="predicted"/>
<protein>
    <submittedName>
        <fullName evidence="1">Uncharacterized protein</fullName>
    </submittedName>
</protein>
<name>A0A0A9NSL7_ARUDO</name>
<accession>A0A0A9NSL7</accession>
<reference evidence="1" key="1">
    <citation type="submission" date="2014-09" db="EMBL/GenBank/DDBJ databases">
        <authorList>
            <person name="Magalhaes I.L.F."/>
            <person name="Oliveira U."/>
            <person name="Santos F.R."/>
            <person name="Vidigal T.H.D.A."/>
            <person name="Brescovit A.D."/>
            <person name="Santos A.J."/>
        </authorList>
    </citation>
    <scope>NUCLEOTIDE SEQUENCE</scope>
    <source>
        <tissue evidence="1">Shoot tissue taken approximately 20 cm above the soil surface</tissue>
    </source>
</reference>
<dbReference type="AlphaFoldDB" id="A0A0A9NSL7"/>
<organism evidence="1">
    <name type="scientific">Arundo donax</name>
    <name type="common">Giant reed</name>
    <name type="synonym">Donax arundinaceus</name>
    <dbReference type="NCBI Taxonomy" id="35708"/>
    <lineage>
        <taxon>Eukaryota</taxon>
        <taxon>Viridiplantae</taxon>
        <taxon>Streptophyta</taxon>
        <taxon>Embryophyta</taxon>
        <taxon>Tracheophyta</taxon>
        <taxon>Spermatophyta</taxon>
        <taxon>Magnoliopsida</taxon>
        <taxon>Liliopsida</taxon>
        <taxon>Poales</taxon>
        <taxon>Poaceae</taxon>
        <taxon>PACMAD clade</taxon>
        <taxon>Arundinoideae</taxon>
        <taxon>Arundineae</taxon>
        <taxon>Arundo</taxon>
    </lineage>
</organism>
<sequence length="60" mass="6927">MWQTNGGHLGSSLVIHTEHTQYLTGKVILLVFPFRSQTLSLRFFMDIDLPSRHSQPNCNR</sequence>
<dbReference type="EMBL" id="GBRH01204858">
    <property type="protein sequence ID" value="JAD93037.1"/>
    <property type="molecule type" value="Transcribed_RNA"/>
</dbReference>
<reference evidence="1" key="2">
    <citation type="journal article" date="2015" name="Data Brief">
        <title>Shoot transcriptome of the giant reed, Arundo donax.</title>
        <authorList>
            <person name="Barrero R.A."/>
            <person name="Guerrero F.D."/>
            <person name="Moolhuijzen P."/>
            <person name="Goolsby J.A."/>
            <person name="Tidwell J."/>
            <person name="Bellgard S.E."/>
            <person name="Bellgard M.I."/>
        </authorList>
    </citation>
    <scope>NUCLEOTIDE SEQUENCE</scope>
    <source>
        <tissue evidence="1">Shoot tissue taken approximately 20 cm above the soil surface</tissue>
    </source>
</reference>